<sequence length="106" mass="12007">MEFNAVNIRDTFRIILQMSVVLMFGGQMPVIKVGRMAGQFAKPRSDPFEEKDGVKLPSYRGDNINGDAFDEKSIMTVTEFWTSHECLLLPYEQSLTRQDSTSGLLL</sequence>
<evidence type="ECO:0000313" key="1">
    <source>
        <dbReference type="EMBL" id="KAJ8649425.1"/>
    </source>
</evidence>
<gene>
    <name evidence="1" type="ORF">MRB53_002448</name>
</gene>
<accession>A0ACC2MUS2</accession>
<reference evidence="1 2" key="1">
    <citation type="journal article" date="2022" name="Hortic Res">
        <title>A haplotype resolved chromosomal level avocado genome allows analysis of novel avocado genes.</title>
        <authorList>
            <person name="Nath O."/>
            <person name="Fletcher S.J."/>
            <person name="Hayward A."/>
            <person name="Shaw L.M."/>
            <person name="Masouleh A.K."/>
            <person name="Furtado A."/>
            <person name="Henry R.J."/>
            <person name="Mitter N."/>
        </authorList>
    </citation>
    <scope>NUCLEOTIDE SEQUENCE [LARGE SCALE GENOMIC DNA]</scope>
    <source>
        <strain evidence="2">cv. Hass</strain>
    </source>
</reference>
<dbReference type="EMBL" id="CM056809">
    <property type="protein sequence ID" value="KAJ8649425.1"/>
    <property type="molecule type" value="Genomic_DNA"/>
</dbReference>
<keyword evidence="2" id="KW-1185">Reference proteome</keyword>
<comment type="caution">
    <text evidence="1">The sequence shown here is derived from an EMBL/GenBank/DDBJ whole genome shotgun (WGS) entry which is preliminary data.</text>
</comment>
<dbReference type="Proteomes" id="UP001234297">
    <property type="component" value="Chromosome 1"/>
</dbReference>
<evidence type="ECO:0000313" key="2">
    <source>
        <dbReference type="Proteomes" id="UP001234297"/>
    </source>
</evidence>
<organism evidence="1 2">
    <name type="scientific">Persea americana</name>
    <name type="common">Avocado</name>
    <dbReference type="NCBI Taxonomy" id="3435"/>
    <lineage>
        <taxon>Eukaryota</taxon>
        <taxon>Viridiplantae</taxon>
        <taxon>Streptophyta</taxon>
        <taxon>Embryophyta</taxon>
        <taxon>Tracheophyta</taxon>
        <taxon>Spermatophyta</taxon>
        <taxon>Magnoliopsida</taxon>
        <taxon>Magnoliidae</taxon>
        <taxon>Laurales</taxon>
        <taxon>Lauraceae</taxon>
        <taxon>Persea</taxon>
    </lineage>
</organism>
<name>A0ACC2MUS2_PERAE</name>
<protein>
    <submittedName>
        <fullName evidence="1">Uncharacterized protein</fullName>
    </submittedName>
</protein>
<proteinExistence type="predicted"/>